<feature type="coiled-coil region" evidence="5">
    <location>
        <begin position="111"/>
        <end position="138"/>
    </location>
</feature>
<dbReference type="CDD" id="cd06171">
    <property type="entry name" value="Sigma70_r4"/>
    <property type="match status" value="1"/>
</dbReference>
<dbReference type="InterPro" id="IPR007627">
    <property type="entry name" value="RNA_pol_sigma70_r2"/>
</dbReference>
<evidence type="ECO:0000259" key="6">
    <source>
        <dbReference type="Pfam" id="PF04542"/>
    </source>
</evidence>
<sequence>MSSQQQEIWQSFKAGNWEAYTSLYEDHFRLLCNYGYKFTQHSALIEDTIHDLFVKLWNNRQNLGEPASVKNYLFKAFRGLLFRKIKKEWSFSHLWPGEDEKYDFEIAYDQHIILTEEHQALQQRIAEAMETLSGRQREIIYLRFFEALSYEEIADIMNISVNSTYKLLYKTLDKLRATMGAAFVLWLIELRTAVHVEMN</sequence>
<gene>
    <name evidence="8" type="ORF">LX64_01577</name>
</gene>
<dbReference type="Proteomes" id="UP000249547">
    <property type="component" value="Unassembled WGS sequence"/>
</dbReference>
<comment type="similarity">
    <text evidence="1">Belongs to the sigma-70 factor family. ECF subfamily.</text>
</comment>
<evidence type="ECO:0000313" key="9">
    <source>
        <dbReference type="Proteomes" id="UP000249547"/>
    </source>
</evidence>
<dbReference type="RefSeq" id="WP_111597015.1">
    <property type="nucleotide sequence ID" value="NZ_QLLL01000002.1"/>
</dbReference>
<dbReference type="InterPro" id="IPR013324">
    <property type="entry name" value="RNA_pol_sigma_r3/r4-like"/>
</dbReference>
<feature type="domain" description="RNA polymerase sigma factor 70 region 4 type 2" evidence="7">
    <location>
        <begin position="123"/>
        <end position="175"/>
    </location>
</feature>
<dbReference type="PANTHER" id="PTHR43133">
    <property type="entry name" value="RNA POLYMERASE ECF-TYPE SIGMA FACTO"/>
    <property type="match status" value="1"/>
</dbReference>
<evidence type="ECO:0000256" key="3">
    <source>
        <dbReference type="ARBA" id="ARBA00023082"/>
    </source>
</evidence>
<feature type="domain" description="RNA polymerase sigma-70 region 2" evidence="6">
    <location>
        <begin position="23"/>
        <end position="89"/>
    </location>
</feature>
<dbReference type="PANTHER" id="PTHR43133:SF46">
    <property type="entry name" value="RNA POLYMERASE SIGMA-70 FACTOR ECF SUBFAMILY"/>
    <property type="match status" value="1"/>
</dbReference>
<evidence type="ECO:0000259" key="7">
    <source>
        <dbReference type="Pfam" id="PF08281"/>
    </source>
</evidence>
<keyword evidence="3" id="KW-0731">Sigma factor</keyword>
<evidence type="ECO:0000256" key="4">
    <source>
        <dbReference type="ARBA" id="ARBA00023163"/>
    </source>
</evidence>
<dbReference type="SUPFAM" id="SSF88659">
    <property type="entry name" value="Sigma3 and sigma4 domains of RNA polymerase sigma factors"/>
    <property type="match status" value="1"/>
</dbReference>
<dbReference type="InterPro" id="IPR013325">
    <property type="entry name" value="RNA_pol_sigma_r2"/>
</dbReference>
<dbReference type="AlphaFoldDB" id="A0A327QZ52"/>
<comment type="caution">
    <text evidence="8">The sequence shown here is derived from an EMBL/GenBank/DDBJ whole genome shotgun (WGS) entry which is preliminary data.</text>
</comment>
<dbReference type="InterPro" id="IPR039425">
    <property type="entry name" value="RNA_pol_sigma-70-like"/>
</dbReference>
<proteinExistence type="inferred from homology"/>
<reference evidence="8 9" key="1">
    <citation type="submission" date="2018-06" db="EMBL/GenBank/DDBJ databases">
        <title>Genomic Encyclopedia of Archaeal and Bacterial Type Strains, Phase II (KMG-II): from individual species to whole genera.</title>
        <authorList>
            <person name="Goeker M."/>
        </authorList>
    </citation>
    <scope>NUCLEOTIDE SEQUENCE [LARGE SCALE GENOMIC DNA]</scope>
    <source>
        <strain evidence="8 9">DSM 23857</strain>
    </source>
</reference>
<evidence type="ECO:0000256" key="1">
    <source>
        <dbReference type="ARBA" id="ARBA00010641"/>
    </source>
</evidence>
<accession>A0A327QZ52</accession>
<dbReference type="InterPro" id="IPR014284">
    <property type="entry name" value="RNA_pol_sigma-70_dom"/>
</dbReference>
<dbReference type="GO" id="GO:0016987">
    <property type="term" value="F:sigma factor activity"/>
    <property type="evidence" value="ECO:0007669"/>
    <property type="project" value="UniProtKB-KW"/>
</dbReference>
<dbReference type="GO" id="GO:0006352">
    <property type="term" value="P:DNA-templated transcription initiation"/>
    <property type="evidence" value="ECO:0007669"/>
    <property type="project" value="InterPro"/>
</dbReference>
<evidence type="ECO:0000313" key="8">
    <source>
        <dbReference type="EMBL" id="RAJ08922.1"/>
    </source>
</evidence>
<dbReference type="Gene3D" id="1.10.1740.10">
    <property type="match status" value="1"/>
</dbReference>
<keyword evidence="5" id="KW-0175">Coiled coil</keyword>
<dbReference type="InterPro" id="IPR013249">
    <property type="entry name" value="RNA_pol_sigma70_r4_t2"/>
</dbReference>
<dbReference type="NCBIfam" id="TIGR02937">
    <property type="entry name" value="sigma70-ECF"/>
    <property type="match status" value="1"/>
</dbReference>
<dbReference type="Pfam" id="PF08281">
    <property type="entry name" value="Sigma70_r4_2"/>
    <property type="match status" value="1"/>
</dbReference>
<dbReference type="OrthoDB" id="9150024at2"/>
<name>A0A327QZ52_9BACT</name>
<keyword evidence="9" id="KW-1185">Reference proteome</keyword>
<organism evidence="8 9">
    <name type="scientific">Chitinophaga skermanii</name>
    <dbReference type="NCBI Taxonomy" id="331697"/>
    <lineage>
        <taxon>Bacteria</taxon>
        <taxon>Pseudomonadati</taxon>
        <taxon>Bacteroidota</taxon>
        <taxon>Chitinophagia</taxon>
        <taxon>Chitinophagales</taxon>
        <taxon>Chitinophagaceae</taxon>
        <taxon>Chitinophaga</taxon>
    </lineage>
</organism>
<keyword evidence="2" id="KW-0805">Transcription regulation</keyword>
<dbReference type="Gene3D" id="1.10.10.10">
    <property type="entry name" value="Winged helix-like DNA-binding domain superfamily/Winged helix DNA-binding domain"/>
    <property type="match status" value="1"/>
</dbReference>
<keyword evidence="4" id="KW-0804">Transcription</keyword>
<dbReference type="Pfam" id="PF04542">
    <property type="entry name" value="Sigma70_r2"/>
    <property type="match status" value="1"/>
</dbReference>
<dbReference type="EMBL" id="QLLL01000002">
    <property type="protein sequence ID" value="RAJ08922.1"/>
    <property type="molecule type" value="Genomic_DNA"/>
</dbReference>
<evidence type="ECO:0000256" key="5">
    <source>
        <dbReference type="SAM" id="Coils"/>
    </source>
</evidence>
<dbReference type="GO" id="GO:0003677">
    <property type="term" value="F:DNA binding"/>
    <property type="evidence" value="ECO:0007669"/>
    <property type="project" value="InterPro"/>
</dbReference>
<dbReference type="SUPFAM" id="SSF88946">
    <property type="entry name" value="Sigma2 domain of RNA polymerase sigma factors"/>
    <property type="match status" value="1"/>
</dbReference>
<dbReference type="InterPro" id="IPR036388">
    <property type="entry name" value="WH-like_DNA-bd_sf"/>
</dbReference>
<evidence type="ECO:0000256" key="2">
    <source>
        <dbReference type="ARBA" id="ARBA00023015"/>
    </source>
</evidence>
<protein>
    <submittedName>
        <fullName evidence="8">RNA polymerase sigma factor (Sigma-70 family)</fullName>
    </submittedName>
</protein>